<feature type="compositionally biased region" description="Basic and acidic residues" evidence="8">
    <location>
        <begin position="830"/>
        <end position="841"/>
    </location>
</feature>
<feature type="domain" description="C2H2-type" evidence="9">
    <location>
        <begin position="601"/>
        <end position="628"/>
    </location>
</feature>
<feature type="domain" description="C2H2-type" evidence="9">
    <location>
        <begin position="1171"/>
        <end position="1199"/>
    </location>
</feature>
<feature type="domain" description="C2H2-type" evidence="9">
    <location>
        <begin position="1338"/>
        <end position="1365"/>
    </location>
</feature>
<dbReference type="GO" id="GO:0008270">
    <property type="term" value="F:zinc ion binding"/>
    <property type="evidence" value="ECO:0007669"/>
    <property type="project" value="UniProtKB-UniRule"/>
</dbReference>
<feature type="binding site" evidence="7">
    <location>
        <position position="659"/>
    </location>
    <ligand>
        <name>Zn(2+)</name>
        <dbReference type="ChEBI" id="CHEBI:29105"/>
    </ligand>
</feature>
<feature type="compositionally biased region" description="Polar residues" evidence="8">
    <location>
        <begin position="202"/>
        <end position="213"/>
    </location>
</feature>
<feature type="domain" description="C2H2-type" evidence="9">
    <location>
        <begin position="544"/>
        <end position="572"/>
    </location>
</feature>
<dbReference type="Pfam" id="PF07776">
    <property type="entry name" value="zf-AD"/>
    <property type="match status" value="1"/>
</dbReference>
<evidence type="ECO:0000259" key="10">
    <source>
        <dbReference type="PROSITE" id="PS51915"/>
    </source>
</evidence>
<feature type="region of interest" description="Disordered" evidence="8">
    <location>
        <begin position="1439"/>
        <end position="1497"/>
    </location>
</feature>
<dbReference type="InterPro" id="IPR036236">
    <property type="entry name" value="Znf_C2H2_sf"/>
</dbReference>
<feature type="domain" description="C2H2-type" evidence="9">
    <location>
        <begin position="431"/>
        <end position="458"/>
    </location>
</feature>
<feature type="domain" description="C2H2-type" evidence="9">
    <location>
        <begin position="574"/>
        <end position="602"/>
    </location>
</feature>
<dbReference type="PANTHER" id="PTHR24393">
    <property type="entry name" value="ZINC FINGER PROTEIN"/>
    <property type="match status" value="1"/>
</dbReference>
<dbReference type="GO" id="GO:0005634">
    <property type="term" value="C:nucleus"/>
    <property type="evidence" value="ECO:0007669"/>
    <property type="project" value="InterPro"/>
</dbReference>
<feature type="binding site" evidence="7">
    <location>
        <position position="662"/>
    </location>
    <ligand>
        <name>Zn(2+)</name>
        <dbReference type="ChEBI" id="CHEBI:29105"/>
    </ligand>
</feature>
<feature type="region of interest" description="Disordered" evidence="8">
    <location>
        <begin position="736"/>
        <end position="899"/>
    </location>
</feature>
<evidence type="ECO:0000256" key="1">
    <source>
        <dbReference type="ARBA" id="ARBA00022723"/>
    </source>
</evidence>
<keyword evidence="3 6" id="KW-0863">Zinc-finger</keyword>
<dbReference type="InterPro" id="IPR013087">
    <property type="entry name" value="Znf_C2H2_type"/>
</dbReference>
<name>A0A232F574_9HYME</name>
<feature type="binding site" evidence="7">
    <location>
        <position position="57"/>
    </location>
    <ligand>
        <name>Zn(2+)</name>
        <dbReference type="ChEBI" id="CHEBI:29105"/>
    </ligand>
</feature>
<feature type="compositionally biased region" description="Basic and acidic residues" evidence="8">
    <location>
        <begin position="94"/>
        <end position="103"/>
    </location>
</feature>
<dbReference type="GO" id="GO:0001228">
    <property type="term" value="F:DNA-binding transcription activator activity, RNA polymerase II-specific"/>
    <property type="evidence" value="ECO:0007669"/>
    <property type="project" value="TreeGrafter"/>
</dbReference>
<feature type="region of interest" description="Disordered" evidence="8">
    <location>
        <begin position="238"/>
        <end position="282"/>
    </location>
</feature>
<feature type="domain" description="ZAD" evidence="10">
    <location>
        <begin position="657"/>
        <end position="739"/>
    </location>
</feature>
<feature type="domain" description="ZAD" evidence="10">
    <location>
        <begin position="9"/>
        <end position="84"/>
    </location>
</feature>
<sequence length="1497" mass="168805">MELVEEEAQVCRLCGNSESIYIDVFGEEGTKRFLDFKIRSKINILIDESDPLPKAICVQCLGKLEFVCDFQEECLRTQQLLRDQYNLPPLSDIEENKSEENKSQDSAPSTSTSLKNNITINEGNNAGGNLDNNGSDNINNNNNNSDKNFNPLNDELAQDASSSAISKNATKSQRSLRSQQNQSKTSNSKKEPWQSRVDDSNKQASSSIQQPEITTTTRRLRSRQSIDVSEGDNIVKNAKRASITKKRLRSHNNTVDSTTNSKSISDSNENAGKKNQVDQNNKIQIPTNTLNKVLSAITNAPGIGVSVKESTNRTNDAEDISFTVELCKKQETESLTVLAKVFPDQGSCLVDKSIVTFLENGTSEEVNNLVNNIVSPNTSKDESRSLIDKLQNAEDIANSARNPEELFKMDGEEIHVDENVEQVNVNNQVSYVCKLCRKMYERKDKCTVHVKTHLGIKQYMCILCQAKFVCKSDVMKHIRCSHTNPRPISCPHCPKRFRSKFDLAEHNNVHKGVKPYQCADCDQSYHHKVSLQMHVKSHMPPQNLACEYCGKIFPYRTRLLSHIGSVHMKDRRNFRCRFCYNLYSSLSVLNEHIKTRHTTTYTCETCNKTFKVASKYKAHVLQHSNPKPFLCKICNNRYASKAFLNEHVLKHQGVRKHVCQKCGAAFAQASHLAAHRHVHEEKTHACPECGKMFNRRDNMKIEPNDGLPQIICLKCLGTIEFLCDFHNMCHNTQKNLGSSVEGASNNEKSQDNLESDGESNKENVLPISNEKPKSKSLQTDQTKVSSNTAEDDKNMAPQEKEVGNDKIANVPNEIQDLDATNCKKSSNQISKKEKASDKPVPNDENSQTDQTPTSDSVKNAVLKNQVQRSRSTRSEKNDKKINRRSKASSSVVNIVKKNNSKQTKKTIDKYFETPAQCQNKSTNVENVNPNQTQVVTTKNSNEDAEQNNVIFEGTIINSPGDTSIIMPLKTESFNDQLRLEDVEMADGSEIVQAQEIVWISSNSQQLPEPETPKTMNANQSKTTSPAPGDEAEIMKMDGTLIVQTSGQDVNLTTSTEKVIVLEVQLPAKENSVALPKSTEVLKRNRTISNVSSRLSSGGKSPKISQLMTDQQKKEIETLYSIDMTRVDETKVNQNVKTLDKCKFECKICDTVYPRLDKCQVHVWRHLDMKPYLCKACDFSTLTVSNIRCHIRKSHLKIKPFECHICNKCYNSTTLLEEHLNTHTGARPYQCDFCEFASSSKQVLAHHILIHKKEKDIKCDICGKGFYSKGRMKAHRITHNKEQAFKCKLCSTYVLHEDALERHYANVHTKDYVCKICNKVYKSKKALHNHESVHSEAKFACPICPNVYKSTHILKEHILKHQGIRQYKCNSCSKSFAQQSHLAAHMAVHSNITYNCPGCQKGFNRHDNMKVHAKRCEKFLANPALQSLLTKRKISFSKNNTAKVSIQKENQNNSAPKKNRQTSNNDSAKAVPHEPAKDLQSKDNSTTAVENILSSKEF</sequence>
<keyword evidence="1 7" id="KW-0479">Metal-binding</keyword>
<feature type="compositionally biased region" description="Polar residues" evidence="8">
    <location>
        <begin position="1439"/>
        <end position="1466"/>
    </location>
</feature>
<dbReference type="STRING" id="543379.A0A232F574"/>
<feature type="domain" description="C2H2-type" evidence="9">
    <location>
        <begin position="1200"/>
        <end position="1227"/>
    </location>
</feature>
<feature type="binding site" evidence="7">
    <location>
        <position position="14"/>
    </location>
    <ligand>
        <name>Zn(2+)</name>
        <dbReference type="ChEBI" id="CHEBI:29105"/>
    </ligand>
</feature>
<evidence type="ECO:0000313" key="12">
    <source>
        <dbReference type="Proteomes" id="UP000215335"/>
    </source>
</evidence>
<feature type="domain" description="C2H2-type" evidence="9">
    <location>
        <begin position="488"/>
        <end position="515"/>
    </location>
</feature>
<evidence type="ECO:0000259" key="9">
    <source>
        <dbReference type="PROSITE" id="PS50157"/>
    </source>
</evidence>
<feature type="domain" description="C2H2-type" evidence="9">
    <location>
        <begin position="1256"/>
        <end position="1283"/>
    </location>
</feature>
<dbReference type="OrthoDB" id="6077919at2759"/>
<feature type="domain" description="C2H2-type" evidence="9">
    <location>
        <begin position="629"/>
        <end position="656"/>
    </location>
</feature>
<keyword evidence="5" id="KW-0539">Nucleus</keyword>
<feature type="domain" description="C2H2-type" evidence="9">
    <location>
        <begin position="516"/>
        <end position="543"/>
    </location>
</feature>
<feature type="domain" description="C2H2-type" evidence="9">
    <location>
        <begin position="1366"/>
        <end position="1390"/>
    </location>
</feature>
<feature type="region of interest" description="Disordered" evidence="8">
    <location>
        <begin position="1003"/>
        <end position="1028"/>
    </location>
</feature>
<feature type="compositionally biased region" description="Basic residues" evidence="8">
    <location>
        <begin position="238"/>
        <end position="250"/>
    </location>
</feature>
<feature type="compositionally biased region" description="Polar residues" evidence="8">
    <location>
        <begin position="843"/>
        <end position="869"/>
    </location>
</feature>
<feature type="domain" description="C2H2-type" evidence="9">
    <location>
        <begin position="459"/>
        <end position="487"/>
    </location>
</feature>
<feature type="domain" description="C2H2-type" evidence="9">
    <location>
        <begin position="657"/>
        <end position="684"/>
    </location>
</feature>
<dbReference type="SUPFAM" id="SSF57667">
    <property type="entry name" value="beta-beta-alpha zinc fingers"/>
    <property type="match status" value="11"/>
</dbReference>
<feature type="compositionally biased region" description="Polar residues" evidence="8">
    <location>
        <begin position="1481"/>
        <end position="1497"/>
    </location>
</feature>
<feature type="region of interest" description="Disordered" evidence="8">
    <location>
        <begin position="91"/>
        <end position="225"/>
    </location>
</feature>
<feature type="domain" description="C2H2-type" evidence="9">
    <location>
        <begin position="1284"/>
        <end position="1312"/>
    </location>
</feature>
<dbReference type="FunFam" id="3.30.160.60:FF:000340">
    <property type="entry name" value="zinc finger protein 473 isoform X1"/>
    <property type="match status" value="1"/>
</dbReference>
<gene>
    <name evidence="11" type="ORF">TSAR_016004</name>
</gene>
<feature type="domain" description="C2H2-type" evidence="9">
    <location>
        <begin position="1311"/>
        <end position="1338"/>
    </location>
</feature>
<feature type="compositionally biased region" description="Low complexity" evidence="8">
    <location>
        <begin position="172"/>
        <end position="186"/>
    </location>
</feature>
<evidence type="ECO:0000256" key="8">
    <source>
        <dbReference type="SAM" id="MobiDB-lite"/>
    </source>
</evidence>
<dbReference type="EMBL" id="NNAY01000980">
    <property type="protein sequence ID" value="OXU25628.1"/>
    <property type="molecule type" value="Genomic_DNA"/>
</dbReference>
<feature type="compositionally biased region" description="Polar residues" evidence="8">
    <location>
        <begin position="251"/>
        <end position="270"/>
    </location>
</feature>
<feature type="compositionally biased region" description="Polar residues" evidence="8">
    <location>
        <begin position="736"/>
        <end position="747"/>
    </location>
</feature>
<evidence type="ECO:0000256" key="5">
    <source>
        <dbReference type="ARBA" id="ARBA00023242"/>
    </source>
</evidence>
<dbReference type="InterPro" id="IPR012934">
    <property type="entry name" value="Znf_AD"/>
</dbReference>
<feature type="compositionally biased region" description="Polar residues" evidence="8">
    <location>
        <begin position="887"/>
        <end position="897"/>
    </location>
</feature>
<feature type="compositionally biased region" description="Basic and acidic residues" evidence="8">
    <location>
        <begin position="188"/>
        <end position="201"/>
    </location>
</feature>
<feature type="binding site" evidence="7">
    <location>
        <position position="60"/>
    </location>
    <ligand>
        <name>Zn(2+)</name>
        <dbReference type="ChEBI" id="CHEBI:29105"/>
    </ligand>
</feature>
<dbReference type="SMART" id="SM00868">
    <property type="entry name" value="zf-AD"/>
    <property type="match status" value="2"/>
</dbReference>
<dbReference type="PROSITE" id="PS51915">
    <property type="entry name" value="ZAD"/>
    <property type="match status" value="2"/>
</dbReference>
<dbReference type="PROSITE" id="PS50157">
    <property type="entry name" value="ZINC_FINGER_C2H2_2"/>
    <property type="match status" value="17"/>
</dbReference>
<dbReference type="Proteomes" id="UP000215335">
    <property type="component" value="Unassembled WGS sequence"/>
</dbReference>
<feature type="compositionally biased region" description="Low complexity" evidence="8">
    <location>
        <begin position="121"/>
        <end position="154"/>
    </location>
</feature>
<protein>
    <submittedName>
        <fullName evidence="11">Uncharacterized protein</fullName>
    </submittedName>
</protein>
<keyword evidence="2" id="KW-0677">Repeat</keyword>
<dbReference type="Gene3D" id="3.30.160.60">
    <property type="entry name" value="Classic Zinc Finger"/>
    <property type="match status" value="12"/>
</dbReference>
<dbReference type="SMART" id="SM00355">
    <property type="entry name" value="ZnF_C2H2"/>
    <property type="match status" value="19"/>
</dbReference>
<dbReference type="SUPFAM" id="SSF57716">
    <property type="entry name" value="Glucocorticoid receptor-like (DNA-binding domain)"/>
    <property type="match status" value="2"/>
</dbReference>
<evidence type="ECO:0000256" key="6">
    <source>
        <dbReference type="PROSITE-ProRule" id="PRU00042"/>
    </source>
</evidence>
<dbReference type="Pfam" id="PF00096">
    <property type="entry name" value="zf-C2H2"/>
    <property type="match status" value="7"/>
</dbReference>
<feature type="compositionally biased region" description="Polar residues" evidence="8">
    <location>
        <begin position="104"/>
        <end position="120"/>
    </location>
</feature>
<accession>A0A232F574</accession>
<keyword evidence="12" id="KW-1185">Reference proteome</keyword>
<feature type="binding site" evidence="7">
    <location>
        <position position="11"/>
    </location>
    <ligand>
        <name>Zn(2+)</name>
        <dbReference type="ChEBI" id="CHEBI:29105"/>
    </ligand>
</feature>
<dbReference type="GO" id="GO:0000978">
    <property type="term" value="F:RNA polymerase II cis-regulatory region sequence-specific DNA binding"/>
    <property type="evidence" value="ECO:0007669"/>
    <property type="project" value="TreeGrafter"/>
</dbReference>
<dbReference type="PROSITE" id="PS00028">
    <property type="entry name" value="ZINC_FINGER_C2H2_1"/>
    <property type="match status" value="14"/>
</dbReference>
<comment type="caution">
    <text evidence="11">The sequence shown here is derived from an EMBL/GenBank/DDBJ whole genome shotgun (WGS) entry which is preliminary data.</text>
</comment>
<proteinExistence type="predicted"/>
<reference evidence="11 12" key="1">
    <citation type="journal article" date="2017" name="Curr. Biol.">
        <title>The Evolution of Venom by Co-option of Single-Copy Genes.</title>
        <authorList>
            <person name="Martinson E.O."/>
            <person name="Mrinalini"/>
            <person name="Kelkar Y.D."/>
            <person name="Chang C.H."/>
            <person name="Werren J.H."/>
        </authorList>
    </citation>
    <scope>NUCLEOTIDE SEQUENCE [LARGE SCALE GENOMIC DNA]</scope>
    <source>
        <strain evidence="11 12">Alberta</strain>
        <tissue evidence="11">Whole body</tissue>
    </source>
</reference>
<organism evidence="11 12">
    <name type="scientific">Trichomalopsis sarcophagae</name>
    <dbReference type="NCBI Taxonomy" id="543379"/>
    <lineage>
        <taxon>Eukaryota</taxon>
        <taxon>Metazoa</taxon>
        <taxon>Ecdysozoa</taxon>
        <taxon>Arthropoda</taxon>
        <taxon>Hexapoda</taxon>
        <taxon>Insecta</taxon>
        <taxon>Pterygota</taxon>
        <taxon>Neoptera</taxon>
        <taxon>Endopterygota</taxon>
        <taxon>Hymenoptera</taxon>
        <taxon>Apocrita</taxon>
        <taxon>Proctotrupomorpha</taxon>
        <taxon>Chalcidoidea</taxon>
        <taxon>Pteromalidae</taxon>
        <taxon>Pteromalinae</taxon>
        <taxon>Trichomalopsis</taxon>
    </lineage>
</organism>
<evidence type="ECO:0000256" key="4">
    <source>
        <dbReference type="ARBA" id="ARBA00022833"/>
    </source>
</evidence>
<feature type="binding site" evidence="7">
    <location>
        <position position="715"/>
    </location>
    <ligand>
        <name>Zn(2+)</name>
        <dbReference type="ChEBI" id="CHEBI:29105"/>
    </ligand>
</feature>
<feature type="compositionally biased region" description="Polar residues" evidence="8">
    <location>
        <begin position="1013"/>
        <end position="1025"/>
    </location>
</feature>
<feature type="domain" description="C2H2-type" evidence="9">
    <location>
        <begin position="1228"/>
        <end position="1255"/>
    </location>
</feature>
<dbReference type="Gene3D" id="3.40.1800.20">
    <property type="match status" value="1"/>
</dbReference>
<evidence type="ECO:0000256" key="2">
    <source>
        <dbReference type="ARBA" id="ARBA00022737"/>
    </source>
</evidence>
<feature type="compositionally biased region" description="Polar residues" evidence="8">
    <location>
        <begin position="775"/>
        <end position="788"/>
    </location>
</feature>
<feature type="compositionally biased region" description="Basic and acidic residues" evidence="8">
    <location>
        <begin position="1470"/>
        <end position="1480"/>
    </location>
</feature>
<evidence type="ECO:0000313" key="11">
    <source>
        <dbReference type="EMBL" id="OXU25628.1"/>
    </source>
</evidence>
<evidence type="ECO:0000256" key="7">
    <source>
        <dbReference type="PROSITE-ProRule" id="PRU01263"/>
    </source>
</evidence>
<keyword evidence="4 7" id="KW-0862">Zinc</keyword>
<feature type="binding site" evidence="7">
    <location>
        <position position="712"/>
    </location>
    <ligand>
        <name>Zn(2+)</name>
        <dbReference type="ChEBI" id="CHEBI:29105"/>
    </ligand>
</feature>
<dbReference type="PANTHER" id="PTHR24393:SF34">
    <property type="entry name" value="PR_SET DOMAIN 13"/>
    <property type="match status" value="1"/>
</dbReference>
<feature type="compositionally biased region" description="Basic and acidic residues" evidence="8">
    <location>
        <begin position="790"/>
        <end position="804"/>
    </location>
</feature>
<feature type="compositionally biased region" description="Polar residues" evidence="8">
    <location>
        <begin position="159"/>
        <end position="171"/>
    </location>
</feature>
<evidence type="ECO:0000256" key="3">
    <source>
        <dbReference type="ARBA" id="ARBA00022771"/>
    </source>
</evidence>